<reference evidence="2 3" key="1">
    <citation type="submission" date="2020-05" db="EMBL/GenBank/DDBJ databases">
        <title>Complete genome sequence of Gemmatimonas greenlandica TET16.</title>
        <authorList>
            <person name="Zeng Y."/>
        </authorList>
    </citation>
    <scope>NUCLEOTIDE SEQUENCE [LARGE SCALE GENOMIC DNA]</scope>
    <source>
        <strain evidence="2 3">TET16</strain>
    </source>
</reference>
<sequence length="790" mass="84076">MSAKQRLPWITVPTEPTVADASSSGVLDTHRRDFMKLLGMGGLLVAASTMGVRRLEAADGLLAPKAEPWEPHAYVRLGDDGRITIMCHRSEMGQGIRTTMPMIIADEMEADWAMCRVEQALGDDKKYGNQNTDGSTSIRDFLPAYRNAGATVRALLEDAAAKEWGVASGEVRARNGAVVHTASGRTKSYASLVTTARTIPMPAKERVRIKSPSERRWEGKRMPSVDLVPMTTGTAMYGADVTLPGMKVAVISRPPVWGGKVVSVDDSLALKVPGVEKVVRIPETPVPSAFFPLGGVAVIAKNTWAAIRGRDALRITWDNGANATYDSTAYKATLLSSVRAPGKAGRAVGDVPKALAGATKRVTAEYYMPHLSHAQMEPVAALAHVANGKVEIWAPTQSPQDARNTVAQYLKVDAANVAVHVTLLGGGFGRKSKPDFICEAAFLSREIGAPVRVQWTREDDLRNSYLHSVAAHRLEAGLDANGKVTAWLHRSAYPAIGATFAPNVPGAEPDELTNGASDIPFDIPNMSVEICPAVAHTRIGWYRSVNAIHHGFAIGSFVDELAYAAKKDPADFLLGLLGADRVVDLSKAGLVAPASNYGATWVDHPLDSARARRVVELAVEKSGWRGAKLPRGKGRGIAIHRSFLSYVAMVVDVEVLPDGTVLVPKTTVAVDAGFIANPDRARAQMEGALIMAMSNLLTSEVTFAGGKVVQSNYRDYGVTRMRAAPHVVDVHLVTSEGLPGGIGEPGVPPAGGAIANAIFAATGVRVRQLPVGKQLTGWQTRAVDGVRGGA</sequence>
<dbReference type="PIRSF" id="PIRSF036389">
    <property type="entry name" value="IOR_B"/>
    <property type="match status" value="1"/>
</dbReference>
<evidence type="ECO:0000313" key="3">
    <source>
        <dbReference type="Proteomes" id="UP000500938"/>
    </source>
</evidence>
<dbReference type="InterPro" id="IPR012368">
    <property type="entry name" value="OxRdtase_Mopterin-bd_su_IorB"/>
</dbReference>
<dbReference type="InterPro" id="IPR006311">
    <property type="entry name" value="TAT_signal"/>
</dbReference>
<dbReference type="InterPro" id="IPR052516">
    <property type="entry name" value="N-heterocyclic_Hydroxylase"/>
</dbReference>
<dbReference type="PROSITE" id="PS51318">
    <property type="entry name" value="TAT"/>
    <property type="match status" value="1"/>
</dbReference>
<dbReference type="Gene3D" id="3.90.1170.50">
    <property type="entry name" value="Aldehyde oxidase/xanthine dehydrogenase, a/b hammerhead"/>
    <property type="match status" value="1"/>
</dbReference>
<dbReference type="Pfam" id="PF02738">
    <property type="entry name" value="MoCoBD_1"/>
    <property type="match status" value="1"/>
</dbReference>
<feature type="domain" description="Aldehyde oxidase/xanthine dehydrogenase a/b hammerhead" evidence="1">
    <location>
        <begin position="232"/>
        <end position="321"/>
    </location>
</feature>
<accession>A0A6M4IP56</accession>
<gene>
    <name evidence="2" type="ORF">HKW67_09925</name>
</gene>
<dbReference type="InterPro" id="IPR000674">
    <property type="entry name" value="Ald_Oxase/Xan_DH_a/b"/>
</dbReference>
<evidence type="ECO:0000259" key="1">
    <source>
        <dbReference type="SMART" id="SM01008"/>
    </source>
</evidence>
<dbReference type="Proteomes" id="UP000500938">
    <property type="component" value="Chromosome"/>
</dbReference>
<dbReference type="PANTHER" id="PTHR47495:SF3">
    <property type="entry name" value="BLR6219 PROTEIN"/>
    <property type="match status" value="1"/>
</dbReference>
<dbReference type="InterPro" id="IPR037165">
    <property type="entry name" value="AldOxase/xan_DH_Mopterin-bd_sf"/>
</dbReference>
<dbReference type="GO" id="GO:0016491">
    <property type="term" value="F:oxidoreductase activity"/>
    <property type="evidence" value="ECO:0007669"/>
    <property type="project" value="InterPro"/>
</dbReference>
<protein>
    <submittedName>
        <fullName evidence="2">Xanthine dehydrogenase family protein molybdopterin-binding subunit</fullName>
    </submittedName>
</protein>
<dbReference type="Gene3D" id="3.30.365.10">
    <property type="entry name" value="Aldehyde oxidase/xanthine dehydrogenase, molybdopterin binding domain"/>
    <property type="match status" value="4"/>
</dbReference>
<dbReference type="Pfam" id="PF20256">
    <property type="entry name" value="MoCoBD_2"/>
    <property type="match status" value="2"/>
</dbReference>
<dbReference type="EMBL" id="CP053085">
    <property type="protein sequence ID" value="QJR35805.1"/>
    <property type="molecule type" value="Genomic_DNA"/>
</dbReference>
<evidence type="ECO:0000313" key="2">
    <source>
        <dbReference type="EMBL" id="QJR35805.1"/>
    </source>
</evidence>
<dbReference type="SMART" id="SM01008">
    <property type="entry name" value="Ald_Xan_dh_C"/>
    <property type="match status" value="1"/>
</dbReference>
<dbReference type="AlphaFoldDB" id="A0A6M4IP56"/>
<proteinExistence type="predicted"/>
<dbReference type="KEGG" id="ggr:HKW67_09925"/>
<organism evidence="2 3">
    <name type="scientific">Gemmatimonas groenlandica</name>
    <dbReference type="NCBI Taxonomy" id="2732249"/>
    <lineage>
        <taxon>Bacteria</taxon>
        <taxon>Pseudomonadati</taxon>
        <taxon>Gemmatimonadota</taxon>
        <taxon>Gemmatimonadia</taxon>
        <taxon>Gemmatimonadales</taxon>
        <taxon>Gemmatimonadaceae</taxon>
        <taxon>Gemmatimonas</taxon>
    </lineage>
</organism>
<dbReference type="InterPro" id="IPR008274">
    <property type="entry name" value="AldOxase/xan_DH_MoCoBD1"/>
</dbReference>
<dbReference type="InterPro" id="IPR046867">
    <property type="entry name" value="AldOxase/xan_DH_MoCoBD2"/>
</dbReference>
<dbReference type="SUPFAM" id="SSF56003">
    <property type="entry name" value="Molybdenum cofactor-binding domain"/>
    <property type="match status" value="2"/>
</dbReference>
<name>A0A6M4IP56_9BACT</name>
<keyword evidence="3" id="KW-1185">Reference proteome</keyword>
<dbReference type="PANTHER" id="PTHR47495">
    <property type="entry name" value="ALDEHYDE DEHYDROGENASE"/>
    <property type="match status" value="1"/>
</dbReference>
<dbReference type="RefSeq" id="WP_171225235.1">
    <property type="nucleotide sequence ID" value="NZ_CP053085.1"/>
</dbReference>